<dbReference type="AlphaFoldDB" id="A0A6H9Y936"/>
<comment type="caution">
    <text evidence="1">The sequence shown here is derived from an EMBL/GenBank/DDBJ whole genome shotgun (WGS) entry which is preliminary data.</text>
</comment>
<dbReference type="RefSeq" id="WP_151571133.1">
    <property type="nucleotide sequence ID" value="NZ_WBMT01000037.1"/>
</dbReference>
<dbReference type="Proteomes" id="UP000468735">
    <property type="component" value="Unassembled WGS sequence"/>
</dbReference>
<dbReference type="Gene3D" id="3.30.420.60">
    <property type="entry name" value="eRF1 domain 2"/>
    <property type="match status" value="1"/>
</dbReference>
<dbReference type="SUPFAM" id="SSF53137">
    <property type="entry name" value="Translational machinery components"/>
    <property type="match status" value="1"/>
</dbReference>
<gene>
    <name evidence="1" type="ORF">F8566_48585</name>
</gene>
<reference evidence="1 2" key="1">
    <citation type="submission" date="2019-09" db="EMBL/GenBank/DDBJ databases">
        <title>Actinomadura physcomitrii sp. nov., a novel actinomycete isolated from moss [Physcomitrium sphaericum (Ludw) Fuernr].</title>
        <authorList>
            <person name="Zhuang X."/>
            <person name="Liu C."/>
        </authorList>
    </citation>
    <scope>NUCLEOTIDE SEQUENCE [LARGE SCALE GENOMIC DNA]</scope>
    <source>
        <strain evidence="1 2">HMC1</strain>
    </source>
</reference>
<sequence length="350" mass="38441">MDLSFLKSLYDRPGPYASVYADLTRTTEEAPKAPELRWRALRETLHTQGTPEDTLRAIDQTVQEELAEKRSEGLVVFAAAGEVAHLTRLPGPPANELARVSPLPHVLPLLAERGERFSYLLVTVDRRGGEICCVAPDGTRTTTHVEGDEEYPIRKVKAGDWNQSRFQRAAENVWKANAKKVGREVGQTAKQCGAELLLVSGDPQARSALMEEIPEPLLEHTVEAKDVEELLELKQTERLTAIAERYERELAHGQRAVKGLSATVGAAKRGQIETLLLPDDPPARVWVGPNPTDISVDLGELHRAGVTDPVEERADAALIRAVAATDGNLAFLHQSKIGAILRYTDSATRH</sequence>
<dbReference type="EMBL" id="WBMT01000037">
    <property type="protein sequence ID" value="KAB2339161.1"/>
    <property type="molecule type" value="Genomic_DNA"/>
</dbReference>
<organism evidence="1 2">
    <name type="scientific">Actinomadura rudentiformis</name>
    <dbReference type="NCBI Taxonomy" id="359158"/>
    <lineage>
        <taxon>Bacteria</taxon>
        <taxon>Bacillati</taxon>
        <taxon>Actinomycetota</taxon>
        <taxon>Actinomycetes</taxon>
        <taxon>Streptosporangiales</taxon>
        <taxon>Thermomonosporaceae</taxon>
        <taxon>Actinomadura</taxon>
    </lineage>
</organism>
<accession>A0A6H9Y936</accession>
<dbReference type="InterPro" id="IPR042226">
    <property type="entry name" value="eFR1_2_sf"/>
</dbReference>
<dbReference type="OrthoDB" id="5179393at2"/>
<evidence type="ECO:0000313" key="2">
    <source>
        <dbReference type="Proteomes" id="UP000468735"/>
    </source>
</evidence>
<dbReference type="InterPro" id="IPR040701">
    <property type="entry name" value="Bact_RF_family2"/>
</dbReference>
<dbReference type="Pfam" id="PF18844">
    <property type="entry name" value="baeRF_family2"/>
    <property type="match status" value="1"/>
</dbReference>
<evidence type="ECO:0000313" key="1">
    <source>
        <dbReference type="EMBL" id="KAB2339161.1"/>
    </source>
</evidence>
<protein>
    <recommendedName>
        <fullName evidence="3">Peptide chain release factor 1</fullName>
    </recommendedName>
</protein>
<evidence type="ECO:0008006" key="3">
    <source>
        <dbReference type="Google" id="ProtNLM"/>
    </source>
</evidence>
<proteinExistence type="predicted"/>
<name>A0A6H9Y936_9ACTN</name>
<keyword evidence="2" id="KW-1185">Reference proteome</keyword>